<comment type="caution">
    <text evidence="6">The sequence shown here is derived from an EMBL/GenBank/DDBJ whole genome shotgun (WGS) entry which is preliminary data.</text>
</comment>
<dbReference type="Pfam" id="PF20620">
    <property type="entry name" value="DUF6805"/>
    <property type="match status" value="1"/>
</dbReference>
<keyword evidence="6" id="KW-0378">Hydrolase</keyword>
<proteinExistence type="predicted"/>
<gene>
    <name evidence="6" type="ORF">MUY27_04785</name>
</gene>
<evidence type="ECO:0000313" key="7">
    <source>
        <dbReference type="Proteomes" id="UP001139450"/>
    </source>
</evidence>
<feature type="domain" description="Glycoside hydrolase GH146 substrate-binding" evidence="4">
    <location>
        <begin position="655"/>
        <end position="785"/>
    </location>
</feature>
<evidence type="ECO:0000259" key="4">
    <source>
        <dbReference type="Pfam" id="PF20620"/>
    </source>
</evidence>
<evidence type="ECO:0000259" key="3">
    <source>
        <dbReference type="Pfam" id="PF16375"/>
    </source>
</evidence>
<feature type="domain" description="DUF4986" evidence="3">
    <location>
        <begin position="548"/>
        <end position="630"/>
    </location>
</feature>
<dbReference type="GO" id="GO:0016787">
    <property type="term" value="F:hydrolase activity"/>
    <property type="evidence" value="ECO:0007669"/>
    <property type="project" value="UniProtKB-KW"/>
</dbReference>
<dbReference type="Proteomes" id="UP001139450">
    <property type="component" value="Unassembled WGS sequence"/>
</dbReference>
<accession>A0A9X2BC80</accession>
<dbReference type="Pfam" id="PF16375">
    <property type="entry name" value="DUF4986"/>
    <property type="match status" value="1"/>
</dbReference>
<dbReference type="PANTHER" id="PTHR31151:SF0">
    <property type="entry name" value="PROLINE-TRNA LIGASE (DUF1680)"/>
    <property type="match status" value="1"/>
</dbReference>
<feature type="domain" description="Non-reducing end beta-L-arabinofuranosidase-like GH127 middle" evidence="5">
    <location>
        <begin position="425"/>
        <end position="519"/>
    </location>
</feature>
<dbReference type="InterPro" id="IPR046544">
    <property type="entry name" value="GH146_SB_dom"/>
</dbReference>
<dbReference type="AlphaFoldDB" id="A0A9X2BC80"/>
<dbReference type="EMBL" id="JALJEJ010000002">
    <property type="protein sequence ID" value="MCJ8209013.1"/>
    <property type="molecule type" value="Genomic_DNA"/>
</dbReference>
<evidence type="ECO:0000259" key="2">
    <source>
        <dbReference type="Pfam" id="PF07944"/>
    </source>
</evidence>
<dbReference type="GO" id="GO:0005975">
    <property type="term" value="P:carbohydrate metabolic process"/>
    <property type="evidence" value="ECO:0007669"/>
    <property type="project" value="InterPro"/>
</dbReference>
<dbReference type="InterPro" id="IPR049046">
    <property type="entry name" value="Beta-AFase-like_GH127_middle"/>
</dbReference>
<evidence type="ECO:0000256" key="1">
    <source>
        <dbReference type="SAM" id="SignalP"/>
    </source>
</evidence>
<evidence type="ECO:0000313" key="6">
    <source>
        <dbReference type="EMBL" id="MCJ8209013.1"/>
    </source>
</evidence>
<name>A0A9X2BC80_9SPHI</name>
<sequence length="786" mass="88420">MKNRKRIGYGLMLALACGMINSRVSAQSKPIELFPLEDIKLLSSPFLVAQQTDLNYMLKLDPDRLLAPFLRESGLTPKAKSYGNWEDSGLDGHTAGHYLTALAQMYAATGDPQCLKRINYMVDELARCQQNNKNGYVGGVPGGMAMWAEVKNGDFSSFNKKWVPWYNMHKLYAGLRDCWLLAHNEKAKIVLVKLSDWAAEETAGLTPEQMQRMLNTEHGGMNEVFADVADITGNKKYLKLAQRFCHQAILQPLEKRQDKLTGLHANTQIPKIIGFERISELNQDTAYHTAARFFWKTVVDNRTISIGGNSVREHFNPSDNFLPMLESEQGPETCNSNNMLKLTKMLFLYDNSPEYMEFYERLLYNHILSSEHPVEGGFVYFTPIHPRHYRVYSTADESFWCCVGTGMENHGKYGELIYAHQGKDIYVNLFIPSVLNWSDNGITLKQENNFPDRESTRLMVTIKKPQQFNLSVRKPSWATGGFAIKVNGKIVKAQNGIKGYLAVNRLWKTGDVVTIALPMKNSVEYLPDHSGWVSFLHGPIVLAAPTDTTDLLGLKADDSRWGHIARGKLYDFSQAPLIVDKGGDLAAALTPVKGSNANFSISPLIYQAKYKNLKLIPFYKLHDARYMLYWPVANADSISQREQQLETEDKLSTRLASRIVDGVNAGEQQPEVDHGLNSQNSNTGIINNRHWRDAGDFFSYKLGGNSQTTVLQISYSGKDRDRQFDVYINGQNITHINVADDAAEAVVTKEFKLPDGLAKTNKVLEVKFVATGGKRTAPVYSVKLLR</sequence>
<dbReference type="InterPro" id="IPR012878">
    <property type="entry name" value="Beta-AFase-like_GH127_cat"/>
</dbReference>
<dbReference type="Pfam" id="PF20736">
    <property type="entry name" value="Glyco_hydro127M"/>
    <property type="match status" value="1"/>
</dbReference>
<dbReference type="PROSITE" id="PS51257">
    <property type="entry name" value="PROKAR_LIPOPROTEIN"/>
    <property type="match status" value="1"/>
</dbReference>
<keyword evidence="1" id="KW-0732">Signal</keyword>
<evidence type="ECO:0000259" key="5">
    <source>
        <dbReference type="Pfam" id="PF20736"/>
    </source>
</evidence>
<feature type="chain" id="PRO_5040816974" evidence="1">
    <location>
        <begin position="27"/>
        <end position="786"/>
    </location>
</feature>
<feature type="signal peptide" evidence="1">
    <location>
        <begin position="1"/>
        <end position="26"/>
    </location>
</feature>
<feature type="domain" description="Non-reducing end beta-L-arabinofuranosidase-like GH127 catalytic" evidence="2">
    <location>
        <begin position="38"/>
        <end position="415"/>
    </location>
</feature>
<dbReference type="Pfam" id="PF07944">
    <property type="entry name" value="Beta-AFase-like_GH127_cat"/>
    <property type="match status" value="1"/>
</dbReference>
<dbReference type="SUPFAM" id="SSF48208">
    <property type="entry name" value="Six-hairpin glycosidases"/>
    <property type="match status" value="1"/>
</dbReference>
<protein>
    <submittedName>
        <fullName evidence="6">Glycoside hydrolase family 127 protein</fullName>
    </submittedName>
</protein>
<dbReference type="InterPro" id="IPR008928">
    <property type="entry name" value="6-hairpin_glycosidase_sf"/>
</dbReference>
<organism evidence="6 7">
    <name type="scientific">Mucilaginibacter straminoryzae</name>
    <dbReference type="NCBI Taxonomy" id="2932774"/>
    <lineage>
        <taxon>Bacteria</taxon>
        <taxon>Pseudomonadati</taxon>
        <taxon>Bacteroidota</taxon>
        <taxon>Sphingobacteriia</taxon>
        <taxon>Sphingobacteriales</taxon>
        <taxon>Sphingobacteriaceae</taxon>
        <taxon>Mucilaginibacter</taxon>
    </lineage>
</organism>
<dbReference type="RefSeq" id="WP_245128847.1">
    <property type="nucleotide sequence ID" value="NZ_JALJEJ010000002.1"/>
</dbReference>
<keyword evidence="7" id="KW-1185">Reference proteome</keyword>
<reference evidence="6" key="1">
    <citation type="submission" date="2022-04" db="EMBL/GenBank/DDBJ databases">
        <title>Mucilaginibacter sp. RS28 isolated from freshwater.</title>
        <authorList>
            <person name="Ko S.-R."/>
        </authorList>
    </citation>
    <scope>NUCLEOTIDE SEQUENCE</scope>
    <source>
        <strain evidence="6">RS28</strain>
    </source>
</reference>
<dbReference type="PANTHER" id="PTHR31151">
    <property type="entry name" value="PROLINE-TRNA LIGASE (DUF1680)"/>
    <property type="match status" value="1"/>
</dbReference>
<dbReference type="InterPro" id="IPR032275">
    <property type="entry name" value="DUF4986"/>
</dbReference>